<feature type="compositionally biased region" description="Basic and acidic residues" evidence="1">
    <location>
        <begin position="51"/>
        <end position="74"/>
    </location>
</feature>
<feature type="compositionally biased region" description="Low complexity" evidence="1">
    <location>
        <begin position="148"/>
        <end position="173"/>
    </location>
</feature>
<feature type="region of interest" description="Disordered" evidence="1">
    <location>
        <begin position="51"/>
        <end position="311"/>
    </location>
</feature>
<reference evidence="2" key="1">
    <citation type="submission" date="2023-08" db="EMBL/GenBank/DDBJ databases">
        <authorList>
            <person name="Chen Y."/>
            <person name="Shah S."/>
            <person name="Dougan E. K."/>
            <person name="Thang M."/>
            <person name="Chan C."/>
        </authorList>
    </citation>
    <scope>NUCLEOTIDE SEQUENCE</scope>
</reference>
<feature type="compositionally biased region" description="Basic and acidic residues" evidence="1">
    <location>
        <begin position="220"/>
        <end position="243"/>
    </location>
</feature>
<feature type="compositionally biased region" description="Basic and acidic residues" evidence="1">
    <location>
        <begin position="192"/>
        <end position="213"/>
    </location>
</feature>
<evidence type="ECO:0000313" key="2">
    <source>
        <dbReference type="EMBL" id="CAJ1394863.1"/>
    </source>
</evidence>
<gene>
    <name evidence="2" type="ORF">EVOR1521_LOCUS19428</name>
</gene>
<feature type="compositionally biased region" description="Low complexity" evidence="1">
    <location>
        <begin position="112"/>
        <end position="122"/>
    </location>
</feature>
<evidence type="ECO:0000313" key="3">
    <source>
        <dbReference type="Proteomes" id="UP001178507"/>
    </source>
</evidence>
<organism evidence="2 3">
    <name type="scientific">Effrenium voratum</name>
    <dbReference type="NCBI Taxonomy" id="2562239"/>
    <lineage>
        <taxon>Eukaryota</taxon>
        <taxon>Sar</taxon>
        <taxon>Alveolata</taxon>
        <taxon>Dinophyceae</taxon>
        <taxon>Suessiales</taxon>
        <taxon>Symbiodiniaceae</taxon>
        <taxon>Effrenium</taxon>
    </lineage>
</organism>
<protein>
    <submittedName>
        <fullName evidence="2">Uncharacterized protein</fullName>
    </submittedName>
</protein>
<accession>A0AA36IVR0</accession>
<feature type="compositionally biased region" description="Basic and acidic residues" evidence="1">
    <location>
        <begin position="270"/>
        <end position="285"/>
    </location>
</feature>
<sequence>MDVVLECRGSVLTALEVACRKRRCEVQSLRQGEEFSWPAWNPQQVLEEHHRKISEEQMQEWRGEGAQRRERAPRPEGPVGRAPLIDPYAPVGAYPSYPDLPSPEPERERPARPSQAEAWPSRPAMPPPVPVTPAAAVPPRPAAPPSSLPFARPSQPVQPAQPTQPPRQATVPAQGPPAKPAKPAAKPGAETWSEKQQRIKREEREARQAENLRRRAARGGPERPEERRPEEDGRLHSSVDLKDAPAPNLSQDPSSKSNSGTSKGGAVPRADPEPEKPEAKKQFREEDFEGVPLRVLRTKQPNGSGLLAWGK</sequence>
<dbReference type="AlphaFoldDB" id="A0AA36IVR0"/>
<dbReference type="EMBL" id="CAUJNA010002979">
    <property type="protein sequence ID" value="CAJ1394863.1"/>
    <property type="molecule type" value="Genomic_DNA"/>
</dbReference>
<feature type="compositionally biased region" description="Low complexity" evidence="1">
    <location>
        <begin position="254"/>
        <end position="265"/>
    </location>
</feature>
<name>A0AA36IVR0_9DINO</name>
<keyword evidence="3" id="KW-1185">Reference proteome</keyword>
<feature type="compositionally biased region" description="Pro residues" evidence="1">
    <location>
        <begin position="123"/>
        <end position="147"/>
    </location>
</feature>
<dbReference type="Proteomes" id="UP001178507">
    <property type="component" value="Unassembled WGS sequence"/>
</dbReference>
<evidence type="ECO:0000256" key="1">
    <source>
        <dbReference type="SAM" id="MobiDB-lite"/>
    </source>
</evidence>
<comment type="caution">
    <text evidence="2">The sequence shown here is derived from an EMBL/GenBank/DDBJ whole genome shotgun (WGS) entry which is preliminary data.</text>
</comment>
<proteinExistence type="predicted"/>